<evidence type="ECO:0000313" key="2">
    <source>
        <dbReference type="EMBL" id="KAJ8412831.1"/>
    </source>
</evidence>
<name>A0AAD7T1V4_9TELE</name>
<protein>
    <recommendedName>
        <fullName evidence="4">Secreted protein</fullName>
    </recommendedName>
</protein>
<dbReference type="AlphaFoldDB" id="A0AAD7T1V4"/>
<proteinExistence type="predicted"/>
<comment type="caution">
    <text evidence="2">The sequence shown here is derived from an EMBL/GenBank/DDBJ whole genome shotgun (WGS) entry which is preliminary data.</text>
</comment>
<keyword evidence="1" id="KW-0732">Signal</keyword>
<evidence type="ECO:0008006" key="4">
    <source>
        <dbReference type="Google" id="ProtNLM"/>
    </source>
</evidence>
<keyword evidence="3" id="KW-1185">Reference proteome</keyword>
<evidence type="ECO:0000313" key="3">
    <source>
        <dbReference type="Proteomes" id="UP001221898"/>
    </source>
</evidence>
<accession>A0AAD7T1V4</accession>
<organism evidence="2 3">
    <name type="scientific">Aldrovandia affinis</name>
    <dbReference type="NCBI Taxonomy" id="143900"/>
    <lineage>
        <taxon>Eukaryota</taxon>
        <taxon>Metazoa</taxon>
        <taxon>Chordata</taxon>
        <taxon>Craniata</taxon>
        <taxon>Vertebrata</taxon>
        <taxon>Euteleostomi</taxon>
        <taxon>Actinopterygii</taxon>
        <taxon>Neopterygii</taxon>
        <taxon>Teleostei</taxon>
        <taxon>Notacanthiformes</taxon>
        <taxon>Halosauridae</taxon>
        <taxon>Aldrovandia</taxon>
    </lineage>
</organism>
<reference evidence="2" key="1">
    <citation type="journal article" date="2023" name="Science">
        <title>Genome structures resolve the early diversification of teleost fishes.</title>
        <authorList>
            <person name="Parey E."/>
            <person name="Louis A."/>
            <person name="Montfort J."/>
            <person name="Bouchez O."/>
            <person name="Roques C."/>
            <person name="Iampietro C."/>
            <person name="Lluch J."/>
            <person name="Castinel A."/>
            <person name="Donnadieu C."/>
            <person name="Desvignes T."/>
            <person name="Floi Bucao C."/>
            <person name="Jouanno E."/>
            <person name="Wen M."/>
            <person name="Mejri S."/>
            <person name="Dirks R."/>
            <person name="Jansen H."/>
            <person name="Henkel C."/>
            <person name="Chen W.J."/>
            <person name="Zahm M."/>
            <person name="Cabau C."/>
            <person name="Klopp C."/>
            <person name="Thompson A.W."/>
            <person name="Robinson-Rechavi M."/>
            <person name="Braasch I."/>
            <person name="Lecointre G."/>
            <person name="Bobe J."/>
            <person name="Postlethwait J.H."/>
            <person name="Berthelot C."/>
            <person name="Roest Crollius H."/>
            <person name="Guiguen Y."/>
        </authorList>
    </citation>
    <scope>NUCLEOTIDE SEQUENCE</scope>
    <source>
        <strain evidence="2">NC1722</strain>
    </source>
</reference>
<gene>
    <name evidence="2" type="ORF">AAFF_G00117830</name>
</gene>
<feature type="chain" id="PRO_5042204815" description="Secreted protein" evidence="1">
    <location>
        <begin position="35"/>
        <end position="98"/>
    </location>
</feature>
<sequence>MFIRFTVCVIGSLCWRPALPPALMSAAWLQGVEAFQQAGHALLQRVQGVMLGVMATETAPQTAQGIPDKLQLLCHPVGGPWGGRRGHCVGVSIYAVGQ</sequence>
<feature type="signal peptide" evidence="1">
    <location>
        <begin position="1"/>
        <end position="34"/>
    </location>
</feature>
<evidence type="ECO:0000256" key="1">
    <source>
        <dbReference type="SAM" id="SignalP"/>
    </source>
</evidence>
<dbReference type="EMBL" id="JAINUG010000018">
    <property type="protein sequence ID" value="KAJ8412831.1"/>
    <property type="molecule type" value="Genomic_DNA"/>
</dbReference>
<dbReference type="Proteomes" id="UP001221898">
    <property type="component" value="Unassembled WGS sequence"/>
</dbReference>